<accession>A0A7I7MCD7</accession>
<keyword evidence="2" id="KW-1185">Reference proteome</keyword>
<organism evidence="1 2">
    <name type="scientific">Mycolicibacterium psychrotolerans</name>
    <dbReference type="NCBI Taxonomy" id="216929"/>
    <lineage>
        <taxon>Bacteria</taxon>
        <taxon>Bacillati</taxon>
        <taxon>Actinomycetota</taxon>
        <taxon>Actinomycetes</taxon>
        <taxon>Mycobacteriales</taxon>
        <taxon>Mycobacteriaceae</taxon>
        <taxon>Mycolicibacterium</taxon>
    </lineage>
</organism>
<name>A0A7I7MCD7_9MYCO</name>
<dbReference type="EMBL" id="AP022574">
    <property type="protein sequence ID" value="BBX69961.1"/>
    <property type="molecule type" value="Genomic_DNA"/>
</dbReference>
<evidence type="ECO:0000313" key="1">
    <source>
        <dbReference type="EMBL" id="BBX69961.1"/>
    </source>
</evidence>
<reference evidence="1 2" key="1">
    <citation type="journal article" date="2019" name="Emerg. Microbes Infect.">
        <title>Comprehensive subspecies identification of 175 nontuberculous mycobacteria species based on 7547 genomic profiles.</title>
        <authorList>
            <person name="Matsumoto Y."/>
            <person name="Kinjo T."/>
            <person name="Motooka D."/>
            <person name="Nabeya D."/>
            <person name="Jung N."/>
            <person name="Uechi K."/>
            <person name="Horii T."/>
            <person name="Iida T."/>
            <person name="Fujita J."/>
            <person name="Nakamura S."/>
        </authorList>
    </citation>
    <scope>NUCLEOTIDE SEQUENCE [LARGE SCALE GENOMIC DNA]</scope>
    <source>
        <strain evidence="1 2">JCM 13323</strain>
    </source>
</reference>
<evidence type="ECO:0000313" key="2">
    <source>
        <dbReference type="Proteomes" id="UP000466514"/>
    </source>
</evidence>
<dbReference type="KEGG" id="mpsc:MPSYJ_34220"/>
<dbReference type="RefSeq" id="WP_163723331.1">
    <property type="nucleotide sequence ID" value="NZ_AP022574.1"/>
</dbReference>
<dbReference type="Proteomes" id="UP000466514">
    <property type="component" value="Chromosome"/>
</dbReference>
<protein>
    <submittedName>
        <fullName evidence="1">Uncharacterized protein</fullName>
    </submittedName>
</protein>
<gene>
    <name evidence="1" type="ORF">MPSYJ_34220</name>
</gene>
<proteinExistence type="predicted"/>
<sequence>MSTPIETPTGQELFDLLPVVHRLRDGEHGQVLRALMEVLGEQVDVLSEEIAQLYDDQFIETGSTWAVPYLGDLVGYRVRHGQAPVVPSQRAEVANTIAYRRRKGTVTVVEQLARDVTGWPARAVEFFERLVATQYMNHVRPHAVATPDFRDHESLGWVTRLNGAFDDLAHTADVRRIAAAKPATSGRYNIPNVGVFLWRVEAVPIAGSPLVPLAADPLRLRFDPLGADTQLFAQPRVEDEIIHVATPVDMPLPLGVRYLGDHVATYYGPGRSIVLERQTGAAATPVPLIEMCVCDLSDDPSTGGWAHQPPVGEIAIDPGLGRVYLGAPLDAGTRLVASFSVGHAIPVGAGAARADTAAGVNPIIAVDHGQNLQPRLNAVASGGTVRITDSDRYEQAVTVTTVSGPVGKPDTVVQLVAGEGQQPLIVAPIALRLQMQPRTTVVLDGFTIAGGPVVLEETGDREPRTVVVRNCTLVPGVERTADGEPKRPERASLVLLDPWATVQIEQSIVGPIVAVAGSRVVVRDSAIDSSDQAAVAVCGRAPVAGGLRTVTGVADLAVGDGTEPAGEVDLHECTVIGGIHCTQLDASNTLLIAELATGDPRPVAVHARRRQVGCVRYSYLPEESRVGKRYRCAPHPDDPLAVRAATRPRLTSRRFGDPAYLQLSTATPDSIRTGADDESEMGVSHLLFTPQREANLALRLDEYLRFGLEAGFCYAT</sequence>
<dbReference type="AlphaFoldDB" id="A0A7I7MCD7"/>